<keyword evidence="2" id="KW-1185">Reference proteome</keyword>
<reference evidence="1 2" key="1">
    <citation type="journal article" date="2021" name="Commun. Biol.">
        <title>The genome of Shorea leprosula (Dipterocarpaceae) highlights the ecological relevance of drought in aseasonal tropical rainforests.</title>
        <authorList>
            <person name="Ng K.K.S."/>
            <person name="Kobayashi M.J."/>
            <person name="Fawcett J.A."/>
            <person name="Hatakeyama M."/>
            <person name="Paape T."/>
            <person name="Ng C.H."/>
            <person name="Ang C.C."/>
            <person name="Tnah L.H."/>
            <person name="Lee C.T."/>
            <person name="Nishiyama T."/>
            <person name="Sese J."/>
            <person name="O'Brien M.J."/>
            <person name="Copetti D."/>
            <person name="Mohd Noor M.I."/>
            <person name="Ong R.C."/>
            <person name="Putra M."/>
            <person name="Sireger I.Z."/>
            <person name="Indrioko S."/>
            <person name="Kosugi Y."/>
            <person name="Izuno A."/>
            <person name="Isagi Y."/>
            <person name="Lee S.L."/>
            <person name="Shimizu K.K."/>
        </authorList>
    </citation>
    <scope>NUCLEOTIDE SEQUENCE [LARGE SCALE GENOMIC DNA]</scope>
    <source>
        <strain evidence="1">214</strain>
    </source>
</reference>
<proteinExistence type="predicted"/>
<dbReference type="EMBL" id="BPVZ01000004">
    <property type="protein sequence ID" value="GKU90078.1"/>
    <property type="molecule type" value="Genomic_DNA"/>
</dbReference>
<name>A0AAV5HN57_9ROSI</name>
<organism evidence="1 2">
    <name type="scientific">Rubroshorea leprosula</name>
    <dbReference type="NCBI Taxonomy" id="152421"/>
    <lineage>
        <taxon>Eukaryota</taxon>
        <taxon>Viridiplantae</taxon>
        <taxon>Streptophyta</taxon>
        <taxon>Embryophyta</taxon>
        <taxon>Tracheophyta</taxon>
        <taxon>Spermatophyta</taxon>
        <taxon>Magnoliopsida</taxon>
        <taxon>eudicotyledons</taxon>
        <taxon>Gunneridae</taxon>
        <taxon>Pentapetalae</taxon>
        <taxon>rosids</taxon>
        <taxon>malvids</taxon>
        <taxon>Malvales</taxon>
        <taxon>Dipterocarpaceae</taxon>
        <taxon>Rubroshorea</taxon>
    </lineage>
</organism>
<dbReference type="Proteomes" id="UP001054252">
    <property type="component" value="Unassembled WGS sequence"/>
</dbReference>
<dbReference type="AlphaFoldDB" id="A0AAV5HN57"/>
<accession>A0AAV5HN57</accession>
<evidence type="ECO:0000313" key="2">
    <source>
        <dbReference type="Proteomes" id="UP001054252"/>
    </source>
</evidence>
<dbReference type="Gene3D" id="3.40.50.620">
    <property type="entry name" value="HUPs"/>
    <property type="match status" value="1"/>
</dbReference>
<gene>
    <name evidence="1" type="ORF">SLEP1_g4122</name>
</gene>
<sequence>MRTYARNGENPPDGFMCPGGWKVLVKYYESLQAEEATQQPAAVSS</sequence>
<protein>
    <submittedName>
        <fullName evidence="1">Uncharacterized protein</fullName>
    </submittedName>
</protein>
<dbReference type="InterPro" id="IPR014729">
    <property type="entry name" value="Rossmann-like_a/b/a_fold"/>
</dbReference>
<dbReference type="SUPFAM" id="SSF52374">
    <property type="entry name" value="Nucleotidylyl transferase"/>
    <property type="match status" value="1"/>
</dbReference>
<comment type="caution">
    <text evidence="1">The sequence shown here is derived from an EMBL/GenBank/DDBJ whole genome shotgun (WGS) entry which is preliminary data.</text>
</comment>
<evidence type="ECO:0000313" key="1">
    <source>
        <dbReference type="EMBL" id="GKU90078.1"/>
    </source>
</evidence>